<sequence length="125" mass="13733">MRGVVQMLEIYAQALGQAINLNKSFVVFSRNVNVALQDLLANSLGNRRVDQHYLYLGLPSIMGKSQKAIFSSLRDKVWNRINGWNERMLSQAGKGMLIKAVLQSIRHGGVSSAGRGSAGYPILVC</sequence>
<reference evidence="1" key="2">
    <citation type="journal article" date="2024" name="Plant">
        <title>Genomic evolution and insights into agronomic trait innovations of Sesamum species.</title>
        <authorList>
            <person name="Miao H."/>
            <person name="Wang L."/>
            <person name="Qu L."/>
            <person name="Liu H."/>
            <person name="Sun Y."/>
            <person name="Le M."/>
            <person name="Wang Q."/>
            <person name="Wei S."/>
            <person name="Zheng Y."/>
            <person name="Lin W."/>
            <person name="Duan Y."/>
            <person name="Cao H."/>
            <person name="Xiong S."/>
            <person name="Wang X."/>
            <person name="Wei L."/>
            <person name="Li C."/>
            <person name="Ma Q."/>
            <person name="Ju M."/>
            <person name="Zhao R."/>
            <person name="Li G."/>
            <person name="Mu C."/>
            <person name="Tian Q."/>
            <person name="Mei H."/>
            <person name="Zhang T."/>
            <person name="Gao T."/>
            <person name="Zhang H."/>
        </authorList>
    </citation>
    <scope>NUCLEOTIDE SEQUENCE</scope>
    <source>
        <strain evidence="1">G01</strain>
    </source>
</reference>
<dbReference type="AlphaFoldDB" id="A0AAW2K1U1"/>
<dbReference type="PANTHER" id="PTHR33116">
    <property type="entry name" value="REVERSE TRANSCRIPTASE ZINC-BINDING DOMAIN-CONTAINING PROTEIN-RELATED-RELATED"/>
    <property type="match status" value="1"/>
</dbReference>
<dbReference type="EMBL" id="JACGWK010000368">
    <property type="protein sequence ID" value="KAL0300247.1"/>
    <property type="molecule type" value="Genomic_DNA"/>
</dbReference>
<accession>A0AAW2K1U1</accession>
<comment type="caution">
    <text evidence="1">The sequence shown here is derived from an EMBL/GenBank/DDBJ whole genome shotgun (WGS) entry which is preliminary data.</text>
</comment>
<evidence type="ECO:0000313" key="1">
    <source>
        <dbReference type="EMBL" id="KAL0300247.1"/>
    </source>
</evidence>
<gene>
    <name evidence="1" type="ORF">Sangu_2503500</name>
</gene>
<dbReference type="PANTHER" id="PTHR33116:SF86">
    <property type="entry name" value="REVERSE TRANSCRIPTASE DOMAIN-CONTAINING PROTEIN"/>
    <property type="match status" value="1"/>
</dbReference>
<proteinExistence type="predicted"/>
<protein>
    <recommendedName>
        <fullName evidence="2">Reverse transcriptase</fullName>
    </recommendedName>
</protein>
<reference evidence="1" key="1">
    <citation type="submission" date="2020-06" db="EMBL/GenBank/DDBJ databases">
        <authorList>
            <person name="Li T."/>
            <person name="Hu X."/>
            <person name="Zhang T."/>
            <person name="Song X."/>
            <person name="Zhang H."/>
            <person name="Dai N."/>
            <person name="Sheng W."/>
            <person name="Hou X."/>
            <person name="Wei L."/>
        </authorList>
    </citation>
    <scope>NUCLEOTIDE SEQUENCE</scope>
    <source>
        <strain evidence="1">G01</strain>
        <tissue evidence="1">Leaf</tissue>
    </source>
</reference>
<evidence type="ECO:0008006" key="2">
    <source>
        <dbReference type="Google" id="ProtNLM"/>
    </source>
</evidence>
<organism evidence="1">
    <name type="scientific">Sesamum angustifolium</name>
    <dbReference type="NCBI Taxonomy" id="2727405"/>
    <lineage>
        <taxon>Eukaryota</taxon>
        <taxon>Viridiplantae</taxon>
        <taxon>Streptophyta</taxon>
        <taxon>Embryophyta</taxon>
        <taxon>Tracheophyta</taxon>
        <taxon>Spermatophyta</taxon>
        <taxon>Magnoliopsida</taxon>
        <taxon>eudicotyledons</taxon>
        <taxon>Gunneridae</taxon>
        <taxon>Pentapetalae</taxon>
        <taxon>asterids</taxon>
        <taxon>lamiids</taxon>
        <taxon>Lamiales</taxon>
        <taxon>Pedaliaceae</taxon>
        <taxon>Sesamum</taxon>
    </lineage>
</organism>
<name>A0AAW2K1U1_9LAMI</name>